<evidence type="ECO:0000313" key="2">
    <source>
        <dbReference type="EMBL" id="PXW76300.1"/>
    </source>
</evidence>
<evidence type="ECO:0000313" key="3">
    <source>
        <dbReference type="Proteomes" id="UP000248014"/>
    </source>
</evidence>
<reference evidence="2 3" key="1">
    <citation type="submission" date="2018-05" db="EMBL/GenBank/DDBJ databases">
        <title>Genomic Encyclopedia of Type Strains, Phase IV (KMG-IV): sequencing the most valuable type-strain genomes for metagenomic binning, comparative biology and taxonomic classification.</title>
        <authorList>
            <person name="Goeker M."/>
        </authorList>
    </citation>
    <scope>NUCLEOTIDE SEQUENCE [LARGE SCALE GENOMIC DNA]</scope>
    <source>
        <strain evidence="2 3">DSM 3183</strain>
    </source>
</reference>
<accession>A0A2V3V494</accession>
<dbReference type="InterPro" id="IPR050464">
    <property type="entry name" value="Zeta_carotene_desat/Oxidored"/>
</dbReference>
<dbReference type="GO" id="GO:0016491">
    <property type="term" value="F:oxidoreductase activity"/>
    <property type="evidence" value="ECO:0007669"/>
    <property type="project" value="InterPro"/>
</dbReference>
<proteinExistence type="predicted"/>
<dbReference type="Gene3D" id="3.50.50.60">
    <property type="entry name" value="FAD/NAD(P)-binding domain"/>
    <property type="match status" value="1"/>
</dbReference>
<dbReference type="RefSeq" id="WP_110298350.1">
    <property type="nucleotide sequence ID" value="NZ_QJJM01000005.1"/>
</dbReference>
<protein>
    <submittedName>
        <fullName evidence="2">UDP-galactopyranose mutase</fullName>
    </submittedName>
</protein>
<dbReference type="InterPro" id="IPR036188">
    <property type="entry name" value="FAD/NAD-bd_sf"/>
</dbReference>
<dbReference type="Proteomes" id="UP000248014">
    <property type="component" value="Unassembled WGS sequence"/>
</dbReference>
<dbReference type="PANTHER" id="PTHR42923:SF46">
    <property type="entry name" value="AMINE OXIDASE"/>
    <property type="match status" value="1"/>
</dbReference>
<sequence length="429" mass="47938">MSRVVVIGAGAMGLAAGYHAAKAGHQVEVIEASPDAGGMAAHFDFAGMSIERFYHFVCKTDQPTFDLMAEIGLGDKMRWRDTSMGYFAGGKLHKWGDPVSLLTYPHLSLIEKIRYGLLAFVSVKRDRWDALETQSAREWIVRWSGESVYNKLWKPLFDLKFYEYADNVSAAWIWTRVKRTGRSRKSMFQEQLGYIEGGSQTLVDRLVERIEALGGKISLGNPVSRVVSENGKVTGVEAADGFHAADHVISTVPTPLVSEMIPDLPADWKAKYDAIDNIGVCCLLFRLKKPVTPHFWVNITEPDIEIPGIIEFSNLRPTPNGESIVYVPYYMPVTHPKFSWDDQKLLDEAFSYIQRVNPAIKRDDIVATKVGRLRHAQPICEPGFAAKIPPIQTPIAGLQVADTCFYYPEDRGVSESARLAKEMVEQIPG</sequence>
<name>A0A2V3V494_9SPHN</name>
<comment type="caution">
    <text evidence="2">The sequence shown here is derived from an EMBL/GenBank/DDBJ whole genome shotgun (WGS) entry which is preliminary data.</text>
</comment>
<dbReference type="AlphaFoldDB" id="A0A2V3V494"/>
<organism evidence="2 3">
    <name type="scientific">Blastomonas natatoria</name>
    <dbReference type="NCBI Taxonomy" id="34015"/>
    <lineage>
        <taxon>Bacteria</taxon>
        <taxon>Pseudomonadati</taxon>
        <taxon>Pseudomonadota</taxon>
        <taxon>Alphaproteobacteria</taxon>
        <taxon>Sphingomonadales</taxon>
        <taxon>Sphingomonadaceae</taxon>
        <taxon>Blastomonas</taxon>
    </lineage>
</organism>
<feature type="domain" description="Amine oxidase" evidence="1">
    <location>
        <begin position="13"/>
        <end position="358"/>
    </location>
</feature>
<dbReference type="SUPFAM" id="SSF51905">
    <property type="entry name" value="FAD/NAD(P)-binding domain"/>
    <property type="match status" value="1"/>
</dbReference>
<dbReference type="Gene3D" id="3.90.660.50">
    <property type="match status" value="1"/>
</dbReference>
<dbReference type="PANTHER" id="PTHR42923">
    <property type="entry name" value="PROTOPORPHYRINOGEN OXIDASE"/>
    <property type="match status" value="1"/>
</dbReference>
<dbReference type="EMBL" id="QJJM01000005">
    <property type="protein sequence ID" value="PXW76300.1"/>
    <property type="molecule type" value="Genomic_DNA"/>
</dbReference>
<gene>
    <name evidence="2" type="ORF">C7451_10571</name>
</gene>
<dbReference type="Pfam" id="PF01593">
    <property type="entry name" value="Amino_oxidase"/>
    <property type="match status" value="1"/>
</dbReference>
<dbReference type="OrthoDB" id="9803192at2"/>
<keyword evidence="3" id="KW-1185">Reference proteome</keyword>
<evidence type="ECO:0000259" key="1">
    <source>
        <dbReference type="Pfam" id="PF01593"/>
    </source>
</evidence>
<dbReference type="NCBIfam" id="NF005560">
    <property type="entry name" value="PRK07233.1"/>
    <property type="match status" value="1"/>
</dbReference>
<dbReference type="InterPro" id="IPR002937">
    <property type="entry name" value="Amino_oxidase"/>
</dbReference>